<dbReference type="InterPro" id="IPR028919">
    <property type="entry name" value="Viral_movement"/>
</dbReference>
<dbReference type="EMBL" id="JACEGQ020000215">
    <property type="protein sequence ID" value="KAH8479385.1"/>
    <property type="molecule type" value="Genomic_DNA"/>
</dbReference>
<keyword evidence="3" id="KW-1185">Reference proteome</keyword>
<name>A0A8T2WAY7_POPDE</name>
<dbReference type="InterPro" id="IPR051596">
    <property type="entry name" value="Caulimoviridae_Movement"/>
</dbReference>
<dbReference type="PANTHER" id="PTHR47599">
    <property type="entry name" value="CELL-TO-CELL MOVEMENT PROTEIN"/>
    <property type="match status" value="1"/>
</dbReference>
<dbReference type="Proteomes" id="UP000807159">
    <property type="component" value="Unassembled WGS sequence"/>
</dbReference>
<dbReference type="AlphaFoldDB" id="A0A8T2WAY7"/>
<evidence type="ECO:0000256" key="1">
    <source>
        <dbReference type="ARBA" id="ARBA00023054"/>
    </source>
</evidence>
<keyword evidence="1" id="KW-0175">Coiled coil</keyword>
<comment type="caution">
    <text evidence="2">The sequence shown here is derived from an EMBL/GenBank/DDBJ whole genome shotgun (WGS) entry which is preliminary data.</text>
</comment>
<protein>
    <recommendedName>
        <fullName evidence="4">Movement protein</fullName>
    </recommendedName>
</protein>
<reference evidence="2" key="1">
    <citation type="journal article" date="2021" name="J. Hered.">
        <title>Genome Assembly of Salicaceae Populus deltoides (Eastern Cottonwood) I-69 Based on Nanopore Sequencing and Hi-C Technologies.</title>
        <authorList>
            <person name="Bai S."/>
            <person name="Wu H."/>
            <person name="Zhang J."/>
            <person name="Pan Z."/>
            <person name="Zhao W."/>
            <person name="Li Z."/>
            <person name="Tong C."/>
        </authorList>
    </citation>
    <scope>NUCLEOTIDE SEQUENCE</scope>
    <source>
        <tissue evidence="2">Leaf</tissue>
    </source>
</reference>
<dbReference type="Pfam" id="PF01107">
    <property type="entry name" value="MP"/>
    <property type="match status" value="1"/>
</dbReference>
<dbReference type="PANTHER" id="PTHR47599:SF3">
    <property type="entry name" value="CELL-TO-CELL MOVEMENT PROTEIN"/>
    <property type="match status" value="1"/>
</dbReference>
<accession>A0A8T2WAY7</accession>
<gene>
    <name evidence="2" type="ORF">H0E87_010656</name>
</gene>
<evidence type="ECO:0008006" key="4">
    <source>
        <dbReference type="Google" id="ProtNLM"/>
    </source>
</evidence>
<sequence>MSSSHNEIEEDFQEEVFEAEGMFTQDILINQALLDQVSKTDLSLSLDNVFKNLSCISKIKNKLFNRKNHVLTCVSTREYALDIKDTQGTTEIPLVLKDEITQKLSKVLVDIRKTISYIHIGSIKIMLKSTFKVGINSPVKLALLDRRMNNPQDAIFGGIQRNLAYGKLVFTCNPQIGVPLNTKNINSVICLAHEFERSDLMKTGDMPFTVTYKLGYSLTNSHHSMMFKSGDAISIEGLFKEIGQASNIPFQEIPPLQSAWAMNLTLKPFLGSQPTLRIEPAPRARNDHLST</sequence>
<evidence type="ECO:0000313" key="2">
    <source>
        <dbReference type="EMBL" id="KAH8479385.1"/>
    </source>
</evidence>
<organism evidence="2 3">
    <name type="scientific">Populus deltoides</name>
    <name type="common">Eastern poplar</name>
    <name type="synonym">Eastern cottonwood</name>
    <dbReference type="NCBI Taxonomy" id="3696"/>
    <lineage>
        <taxon>Eukaryota</taxon>
        <taxon>Viridiplantae</taxon>
        <taxon>Streptophyta</taxon>
        <taxon>Embryophyta</taxon>
        <taxon>Tracheophyta</taxon>
        <taxon>Spermatophyta</taxon>
        <taxon>Magnoliopsida</taxon>
        <taxon>eudicotyledons</taxon>
        <taxon>Gunneridae</taxon>
        <taxon>Pentapetalae</taxon>
        <taxon>rosids</taxon>
        <taxon>fabids</taxon>
        <taxon>Malpighiales</taxon>
        <taxon>Salicaceae</taxon>
        <taxon>Saliceae</taxon>
        <taxon>Populus</taxon>
    </lineage>
</organism>
<proteinExistence type="predicted"/>
<evidence type="ECO:0000313" key="3">
    <source>
        <dbReference type="Proteomes" id="UP000807159"/>
    </source>
</evidence>